<dbReference type="EMBL" id="QVQW01000002">
    <property type="protein sequence ID" value="RKU49049.1"/>
    <property type="molecule type" value="Genomic_DNA"/>
</dbReference>
<dbReference type="AlphaFoldDB" id="A0A420YMD7"/>
<evidence type="ECO:0000313" key="2">
    <source>
        <dbReference type="EMBL" id="RKU49049.1"/>
    </source>
</evidence>
<evidence type="ECO:0000313" key="3">
    <source>
        <dbReference type="Proteomes" id="UP000275385"/>
    </source>
</evidence>
<reference evidence="2 3" key="1">
    <citation type="submission" date="2018-08" db="EMBL/GenBank/DDBJ databases">
        <title>Draft genome of the lignicolous fungus Coniochaeta pulveracea.</title>
        <authorList>
            <person name="Borstlap C.J."/>
            <person name="De Witt R.N."/>
            <person name="Botha A."/>
            <person name="Volschenk H."/>
        </authorList>
    </citation>
    <scope>NUCLEOTIDE SEQUENCE [LARGE SCALE GENOMIC DNA]</scope>
    <source>
        <strain evidence="2 3">CAB683</strain>
    </source>
</reference>
<accession>A0A420YMD7</accession>
<gene>
    <name evidence="2" type="ORF">DL546_000873</name>
</gene>
<comment type="caution">
    <text evidence="2">The sequence shown here is derived from an EMBL/GenBank/DDBJ whole genome shotgun (WGS) entry which is preliminary data.</text>
</comment>
<dbReference type="Proteomes" id="UP000275385">
    <property type="component" value="Unassembled WGS sequence"/>
</dbReference>
<sequence length="100" mass="11208">MSDREETILCSVSTNPSLTQGRLDAVSSQASPISGTSSQPQPLCGSNNSIDQPRQYCLREAQKSEELVELHIYGHFDMNNLLFPPLLLTTQYRLRGFQYS</sequence>
<keyword evidence="3" id="KW-1185">Reference proteome</keyword>
<evidence type="ECO:0000256" key="1">
    <source>
        <dbReference type="SAM" id="MobiDB-lite"/>
    </source>
</evidence>
<feature type="region of interest" description="Disordered" evidence="1">
    <location>
        <begin position="21"/>
        <end position="50"/>
    </location>
</feature>
<organism evidence="2 3">
    <name type="scientific">Coniochaeta pulveracea</name>
    <dbReference type="NCBI Taxonomy" id="177199"/>
    <lineage>
        <taxon>Eukaryota</taxon>
        <taxon>Fungi</taxon>
        <taxon>Dikarya</taxon>
        <taxon>Ascomycota</taxon>
        <taxon>Pezizomycotina</taxon>
        <taxon>Sordariomycetes</taxon>
        <taxon>Sordariomycetidae</taxon>
        <taxon>Coniochaetales</taxon>
        <taxon>Coniochaetaceae</taxon>
        <taxon>Coniochaeta</taxon>
    </lineage>
</organism>
<proteinExistence type="predicted"/>
<protein>
    <submittedName>
        <fullName evidence="2">Uncharacterized protein</fullName>
    </submittedName>
</protein>
<name>A0A420YMD7_9PEZI</name>